<evidence type="ECO:0000256" key="5">
    <source>
        <dbReference type="HAMAP-Rule" id="MF_01080"/>
    </source>
</evidence>
<feature type="domain" description="Pseudouridine synthase II N-terminal" evidence="6">
    <location>
        <begin position="25"/>
        <end position="177"/>
    </location>
</feature>
<evidence type="ECO:0000259" key="7">
    <source>
        <dbReference type="Pfam" id="PF16198"/>
    </source>
</evidence>
<dbReference type="InterPro" id="IPR014780">
    <property type="entry name" value="tRNA_psdUridine_synth_TruB"/>
</dbReference>
<reference evidence="8" key="1">
    <citation type="journal article" date="2013" name="Int. J. Syst. Evol. Microbiol.">
        <title>Polycladomyces abyssicola gen. nov., sp. nov., a thermophilic filamentous bacterium isolated from hemipelagic sediment.</title>
        <authorList>
            <person name="Tsubouchi T."/>
            <person name="Shimane Y."/>
            <person name="Mori K."/>
            <person name="Usui K."/>
            <person name="Hiraki T."/>
            <person name="Tame A."/>
            <person name="Uematsu K."/>
            <person name="Maruyama T."/>
            <person name="Hatada Y."/>
        </authorList>
    </citation>
    <scope>NUCLEOTIDE SEQUENCE</scope>
    <source>
        <strain evidence="8">JIR-001</strain>
    </source>
</reference>
<organism evidence="8 9">
    <name type="scientific">Polycladomyces abyssicola</name>
    <dbReference type="NCBI Taxonomy" id="1125966"/>
    <lineage>
        <taxon>Bacteria</taxon>
        <taxon>Bacillati</taxon>
        <taxon>Bacillota</taxon>
        <taxon>Bacilli</taxon>
        <taxon>Bacillales</taxon>
        <taxon>Thermoactinomycetaceae</taxon>
        <taxon>Polycladomyces</taxon>
    </lineage>
</organism>
<evidence type="ECO:0000256" key="1">
    <source>
        <dbReference type="ARBA" id="ARBA00000385"/>
    </source>
</evidence>
<dbReference type="InterPro" id="IPR002501">
    <property type="entry name" value="PsdUridine_synth_N"/>
</dbReference>
<evidence type="ECO:0000313" key="8">
    <source>
        <dbReference type="EMBL" id="BCU82052.1"/>
    </source>
</evidence>
<dbReference type="SUPFAM" id="SSF55120">
    <property type="entry name" value="Pseudouridine synthase"/>
    <property type="match status" value="1"/>
</dbReference>
<keyword evidence="3 5" id="KW-0819">tRNA processing</keyword>
<evidence type="ECO:0000313" key="9">
    <source>
        <dbReference type="Proteomes" id="UP000677436"/>
    </source>
</evidence>
<dbReference type="InterPro" id="IPR032819">
    <property type="entry name" value="TruB_C"/>
</dbReference>
<dbReference type="FunFam" id="3.30.2350.10:FF:000011">
    <property type="entry name" value="tRNA pseudouridine synthase B"/>
    <property type="match status" value="1"/>
</dbReference>
<protein>
    <recommendedName>
        <fullName evidence="5">tRNA pseudouridine synthase B</fullName>
        <ecNumber evidence="5">5.4.99.25</ecNumber>
    </recommendedName>
    <alternativeName>
        <fullName evidence="5">tRNA pseudouridine(55) synthase</fullName>
        <shortName evidence="5">Psi55 synthase</shortName>
    </alternativeName>
    <alternativeName>
        <fullName evidence="5">tRNA pseudouridylate synthase</fullName>
    </alternativeName>
    <alternativeName>
        <fullName evidence="5">tRNA-uridine isomerase</fullName>
    </alternativeName>
</protein>
<dbReference type="Pfam" id="PF16198">
    <property type="entry name" value="TruB_C_2"/>
    <property type="match status" value="1"/>
</dbReference>
<comment type="similarity">
    <text evidence="2 5">Belongs to the pseudouridine synthase TruB family. Type 1 subfamily.</text>
</comment>
<dbReference type="PANTHER" id="PTHR13767">
    <property type="entry name" value="TRNA-PSEUDOURIDINE SYNTHASE"/>
    <property type="match status" value="1"/>
</dbReference>
<dbReference type="GO" id="GO:0160148">
    <property type="term" value="F:tRNA pseudouridine(55) synthase activity"/>
    <property type="evidence" value="ECO:0007669"/>
    <property type="project" value="UniProtKB-EC"/>
</dbReference>
<dbReference type="AlphaFoldDB" id="A0A8D5ZNL2"/>
<name>A0A8D5ZNL2_9BACL</name>
<comment type="function">
    <text evidence="5">Responsible for synthesis of pseudouridine from uracil-55 in the psi GC loop of transfer RNAs.</text>
</comment>
<dbReference type="Proteomes" id="UP000677436">
    <property type="component" value="Chromosome"/>
</dbReference>
<dbReference type="Gene3D" id="3.30.2350.10">
    <property type="entry name" value="Pseudouridine synthase"/>
    <property type="match status" value="1"/>
</dbReference>
<dbReference type="RefSeq" id="WP_212772443.1">
    <property type="nucleotide sequence ID" value="NZ_AP024601.1"/>
</dbReference>
<dbReference type="GO" id="GO:0003723">
    <property type="term" value="F:RNA binding"/>
    <property type="evidence" value="ECO:0007669"/>
    <property type="project" value="InterPro"/>
</dbReference>
<feature type="active site" description="Nucleophile" evidence="5">
    <location>
        <position position="40"/>
    </location>
</feature>
<dbReference type="Pfam" id="PF01509">
    <property type="entry name" value="TruB_N"/>
    <property type="match status" value="1"/>
</dbReference>
<dbReference type="EMBL" id="AP024601">
    <property type="protein sequence ID" value="BCU82052.1"/>
    <property type="molecule type" value="Genomic_DNA"/>
</dbReference>
<dbReference type="CDD" id="cd02573">
    <property type="entry name" value="PseudoU_synth_EcTruB"/>
    <property type="match status" value="1"/>
</dbReference>
<sequence>MTIHGIIPVRKAPGMTSHDVVARIRKLTGQRRVGHTGTLDPDVEGVLPVCLGQATRIVEYIQELPKQYLGTMVLGRSTDTEDASGEVLEDRPVDRIDPAIVNEVFQRFHGTITQVPPMFSAVRVKGKRLYELAREGKEVKRPSRQVTIYRLRATRIQPEGPYPEVDFDVTCSRGTYVRTLCVDIGKALGYPAHMARLIRVKSGPFVLEDAVTLEELAEVAADGRWDEVLHPIDAVLGHLPAVVVSGRAESGVLNGQPLECDPVDGCDWEGRLIRVYGDTHGFCGIYRLNDDGVALAEKVFRNG</sequence>
<dbReference type="NCBIfam" id="TIGR00431">
    <property type="entry name" value="TruB"/>
    <property type="match status" value="1"/>
</dbReference>
<proteinExistence type="inferred from homology"/>
<dbReference type="InterPro" id="IPR020103">
    <property type="entry name" value="PsdUridine_synth_cat_dom_sf"/>
</dbReference>
<evidence type="ECO:0000256" key="2">
    <source>
        <dbReference type="ARBA" id="ARBA00005642"/>
    </source>
</evidence>
<dbReference type="GO" id="GO:0031119">
    <property type="term" value="P:tRNA pseudouridine synthesis"/>
    <property type="evidence" value="ECO:0007669"/>
    <property type="project" value="UniProtKB-UniRule"/>
</dbReference>
<reference evidence="8" key="2">
    <citation type="journal article" date="2021" name="Microbiol. Resour. Announc.">
        <title>Complete Genome Sequence of Polycladomyces abyssicola JIR-001T, Isolated from Hemipelagic Sediment in Deep Seawater.</title>
        <authorList>
            <person name="Tsubouchi T."/>
            <person name="Kaneko Y."/>
        </authorList>
    </citation>
    <scope>NUCLEOTIDE SEQUENCE</scope>
    <source>
        <strain evidence="8">JIR-001</strain>
    </source>
</reference>
<feature type="domain" description="tRNA pseudouridylate synthase B C-terminal" evidence="7">
    <location>
        <begin position="178"/>
        <end position="236"/>
    </location>
</feature>
<keyword evidence="9" id="KW-1185">Reference proteome</keyword>
<dbReference type="GO" id="GO:1990481">
    <property type="term" value="P:mRNA pseudouridine synthesis"/>
    <property type="evidence" value="ECO:0007669"/>
    <property type="project" value="TreeGrafter"/>
</dbReference>
<accession>A0A8D5ZNL2</accession>
<comment type="catalytic activity">
    <reaction evidence="1 5">
        <text>uridine(55) in tRNA = pseudouridine(55) in tRNA</text>
        <dbReference type="Rhea" id="RHEA:42532"/>
        <dbReference type="Rhea" id="RHEA-COMP:10101"/>
        <dbReference type="Rhea" id="RHEA-COMP:10102"/>
        <dbReference type="ChEBI" id="CHEBI:65314"/>
        <dbReference type="ChEBI" id="CHEBI:65315"/>
        <dbReference type="EC" id="5.4.99.25"/>
    </reaction>
</comment>
<evidence type="ECO:0000256" key="4">
    <source>
        <dbReference type="ARBA" id="ARBA00023235"/>
    </source>
</evidence>
<gene>
    <name evidence="5 8" type="primary">truB</name>
    <name evidence="8" type="ORF">JIR001_18350</name>
</gene>
<dbReference type="EC" id="5.4.99.25" evidence="5"/>
<dbReference type="KEGG" id="pabs:JIR001_18350"/>
<keyword evidence="4 5" id="KW-0413">Isomerase</keyword>
<evidence type="ECO:0000259" key="6">
    <source>
        <dbReference type="Pfam" id="PF01509"/>
    </source>
</evidence>
<dbReference type="HAMAP" id="MF_01080">
    <property type="entry name" value="TruB_bact"/>
    <property type="match status" value="1"/>
</dbReference>
<evidence type="ECO:0000256" key="3">
    <source>
        <dbReference type="ARBA" id="ARBA00022694"/>
    </source>
</evidence>
<dbReference type="PANTHER" id="PTHR13767:SF2">
    <property type="entry name" value="PSEUDOURIDYLATE SYNTHASE TRUB1"/>
    <property type="match status" value="1"/>
</dbReference>